<evidence type="ECO:0000256" key="1">
    <source>
        <dbReference type="SAM" id="MobiDB-lite"/>
    </source>
</evidence>
<dbReference type="EMBL" id="HBKN01021129">
    <property type="protein sequence ID" value="CAE2302175.1"/>
    <property type="molecule type" value="Transcribed_RNA"/>
</dbReference>
<feature type="transmembrane region" description="Helical" evidence="2">
    <location>
        <begin position="31"/>
        <end position="51"/>
    </location>
</feature>
<reference evidence="4" key="1">
    <citation type="submission" date="2021-01" db="EMBL/GenBank/DDBJ databases">
        <authorList>
            <person name="Corre E."/>
            <person name="Pelletier E."/>
            <person name="Niang G."/>
            <person name="Scheremetjew M."/>
            <person name="Finn R."/>
            <person name="Kale V."/>
            <person name="Holt S."/>
            <person name="Cochrane G."/>
            <person name="Meng A."/>
            <person name="Brown T."/>
            <person name="Cohen L."/>
        </authorList>
    </citation>
    <scope>NUCLEOTIDE SEQUENCE</scope>
    <source>
        <strain evidence="4">CCMP 2712</strain>
    </source>
</reference>
<dbReference type="PROSITE" id="PS00888">
    <property type="entry name" value="CNMP_BINDING_1"/>
    <property type="match status" value="1"/>
</dbReference>
<dbReference type="Gene3D" id="2.60.120.10">
    <property type="entry name" value="Jelly Rolls"/>
    <property type="match status" value="1"/>
</dbReference>
<dbReference type="InterPro" id="IPR000595">
    <property type="entry name" value="cNMP-bd_dom"/>
</dbReference>
<feature type="compositionally biased region" description="Low complexity" evidence="1">
    <location>
        <begin position="412"/>
        <end position="427"/>
    </location>
</feature>
<evidence type="ECO:0000256" key="2">
    <source>
        <dbReference type="SAM" id="Phobius"/>
    </source>
</evidence>
<dbReference type="AlphaFoldDB" id="A0A7S4KQE1"/>
<dbReference type="InterPro" id="IPR014710">
    <property type="entry name" value="RmlC-like_jellyroll"/>
</dbReference>
<feature type="compositionally biased region" description="Basic and acidic residues" evidence="1">
    <location>
        <begin position="579"/>
        <end position="590"/>
    </location>
</feature>
<feature type="region of interest" description="Disordered" evidence="1">
    <location>
        <begin position="379"/>
        <end position="427"/>
    </location>
</feature>
<protein>
    <recommendedName>
        <fullName evidence="3">Cyclic nucleotide-binding domain-containing protein</fullName>
    </recommendedName>
</protein>
<organism evidence="4">
    <name type="scientific">Guillardia theta</name>
    <name type="common">Cryptophyte</name>
    <name type="synonym">Cryptomonas phi</name>
    <dbReference type="NCBI Taxonomy" id="55529"/>
    <lineage>
        <taxon>Eukaryota</taxon>
        <taxon>Cryptophyceae</taxon>
        <taxon>Pyrenomonadales</taxon>
        <taxon>Geminigeraceae</taxon>
        <taxon>Guillardia</taxon>
    </lineage>
</organism>
<dbReference type="SMART" id="SM00100">
    <property type="entry name" value="cNMP"/>
    <property type="match status" value="1"/>
</dbReference>
<sequence length="672" mass="74564">MSFDLSKDVDASMKLLVQAKVAEETRMLTNVMLFLAILLLAIIGFLLAFIARRMNALDASLRKRQEELRLSIAQGAGRLFRDSRVGTLSRMETPNSAAHSMTMMGRPRGMSGESEDLFTGIARSVHRKLESSSDFEMSAGVSDEGFTPESRTPSGGFVFDQRMRDNTLTQQRMYDTNFDTSRPDPSNAMNKVNMEKLLSVCQAPKDNVNDKPGQVAVSPSFSLRIPPFLRSSKFELMEQLTDECKATCLANMRNDQFTSGHVIVESGQIGRHMFFMERGSAKVIFDGSPFTEVKNGEFFGEATFALILSNLLKYNLEQVEDLPIRKDFELSCDVVANENCRCWIFDVNDFLDVYTSDLEGNQKLLKILPDAFAPIETITSGKDGAERENRRAEEGKKAKPNIQVDAQKEKPSSAMPSSQSSSSHKSGSILEEFIRSASSSDGNGRIRSPMLVRDRDEDSFKRVDGRTPKWGAMGGKNTSPYRLDDLMGASENSIRSAIDEEDLSFDPSLFAREVPDSDRVYRRETSGKLSSESIGILPFSRSPSAGFCEKLSSSMEPDVHSHVRTMVSPRRTVSPRRGGGNDRYQERSDEAEAAPGIMPFDRSMSSGSQGEGIMGKNDVMRRAPTSSSGLSSPVGRDSRMLASSGSRFYARIIRNETHRGSRDSPDEDKKND</sequence>
<keyword evidence="2" id="KW-0472">Membrane</keyword>
<keyword evidence="2" id="KW-1133">Transmembrane helix</keyword>
<dbReference type="PROSITE" id="PS50042">
    <property type="entry name" value="CNMP_BINDING_3"/>
    <property type="match status" value="1"/>
</dbReference>
<gene>
    <name evidence="4" type="ORF">GTHE00462_LOCUS16597</name>
</gene>
<dbReference type="CDD" id="cd00038">
    <property type="entry name" value="CAP_ED"/>
    <property type="match status" value="1"/>
</dbReference>
<feature type="region of interest" description="Disordered" evidence="1">
    <location>
        <begin position="550"/>
        <end position="672"/>
    </location>
</feature>
<evidence type="ECO:0000259" key="3">
    <source>
        <dbReference type="PROSITE" id="PS50042"/>
    </source>
</evidence>
<feature type="region of interest" description="Disordered" evidence="1">
    <location>
        <begin position="139"/>
        <end position="159"/>
    </location>
</feature>
<dbReference type="InterPro" id="IPR018488">
    <property type="entry name" value="cNMP-bd_CS"/>
</dbReference>
<feature type="compositionally biased region" description="Basic and acidic residues" evidence="1">
    <location>
        <begin position="457"/>
        <end position="467"/>
    </location>
</feature>
<dbReference type="SUPFAM" id="SSF51206">
    <property type="entry name" value="cAMP-binding domain-like"/>
    <property type="match status" value="1"/>
</dbReference>
<evidence type="ECO:0000313" key="4">
    <source>
        <dbReference type="EMBL" id="CAE2302175.1"/>
    </source>
</evidence>
<proteinExistence type="predicted"/>
<dbReference type="InterPro" id="IPR018490">
    <property type="entry name" value="cNMP-bd_dom_sf"/>
</dbReference>
<accession>A0A7S4KQE1</accession>
<feature type="compositionally biased region" description="Basic and acidic residues" evidence="1">
    <location>
        <begin position="653"/>
        <end position="672"/>
    </location>
</feature>
<feature type="compositionally biased region" description="Basic and acidic residues" evidence="1">
    <location>
        <begin position="383"/>
        <end position="397"/>
    </location>
</feature>
<name>A0A7S4KQE1_GUITH</name>
<keyword evidence="2" id="KW-0812">Transmembrane</keyword>
<feature type="domain" description="Cyclic nucleotide-binding" evidence="3">
    <location>
        <begin position="236"/>
        <end position="353"/>
    </location>
</feature>
<feature type="region of interest" description="Disordered" evidence="1">
    <location>
        <begin position="457"/>
        <end position="476"/>
    </location>
</feature>